<proteinExistence type="predicted"/>
<keyword evidence="8" id="KW-1185">Reference proteome</keyword>
<name>A0A2P4XD69_9STRA</name>
<keyword evidence="2" id="KW-0808">Transferase</keyword>
<dbReference type="InterPro" id="IPR011009">
    <property type="entry name" value="Kinase-like_dom_sf"/>
</dbReference>
<keyword evidence="4 7" id="KW-0418">Kinase</keyword>
<dbReference type="SUPFAM" id="SSF56112">
    <property type="entry name" value="Protein kinase-like (PK-like)"/>
    <property type="match status" value="1"/>
</dbReference>
<dbReference type="GO" id="GO:0005634">
    <property type="term" value="C:nucleus"/>
    <property type="evidence" value="ECO:0007669"/>
    <property type="project" value="TreeGrafter"/>
</dbReference>
<dbReference type="PROSITE" id="PS50011">
    <property type="entry name" value="PROTEIN_KINASE_DOM"/>
    <property type="match status" value="1"/>
</dbReference>
<comment type="caution">
    <text evidence="7">The sequence shown here is derived from an EMBL/GenBank/DDBJ whole genome shotgun (WGS) entry which is preliminary data.</text>
</comment>
<dbReference type="InterPro" id="IPR000719">
    <property type="entry name" value="Prot_kinase_dom"/>
</dbReference>
<organism evidence="7 8">
    <name type="scientific">Phytophthora palmivora</name>
    <dbReference type="NCBI Taxonomy" id="4796"/>
    <lineage>
        <taxon>Eukaryota</taxon>
        <taxon>Sar</taxon>
        <taxon>Stramenopiles</taxon>
        <taxon>Oomycota</taxon>
        <taxon>Peronosporomycetes</taxon>
        <taxon>Peronosporales</taxon>
        <taxon>Peronosporaceae</taxon>
        <taxon>Phytophthora</taxon>
    </lineage>
</organism>
<gene>
    <name evidence="7" type="ORF">PHPALM_21094</name>
</gene>
<evidence type="ECO:0000256" key="2">
    <source>
        <dbReference type="ARBA" id="ARBA00022679"/>
    </source>
</evidence>
<dbReference type="GO" id="GO:0005524">
    <property type="term" value="F:ATP binding"/>
    <property type="evidence" value="ECO:0007669"/>
    <property type="project" value="UniProtKB-KW"/>
</dbReference>
<reference evidence="7 8" key="1">
    <citation type="journal article" date="2017" name="Genome Biol. Evol.">
        <title>Phytophthora megakarya and P. palmivora, closely related causal agents of cacao black pod rot, underwent increases in genome sizes and gene numbers by different mechanisms.</title>
        <authorList>
            <person name="Ali S.S."/>
            <person name="Shao J."/>
            <person name="Lary D.J."/>
            <person name="Kronmiller B."/>
            <person name="Shen D."/>
            <person name="Strem M.D."/>
            <person name="Amoako-Attah I."/>
            <person name="Akrofi A.Y."/>
            <person name="Begoude B.A."/>
            <person name="Ten Hoopen G.M."/>
            <person name="Coulibaly K."/>
            <person name="Kebe B.I."/>
            <person name="Melnick R.L."/>
            <person name="Guiltinan M.J."/>
            <person name="Tyler B.M."/>
            <person name="Meinhardt L.W."/>
            <person name="Bailey B.A."/>
        </authorList>
    </citation>
    <scope>NUCLEOTIDE SEQUENCE [LARGE SCALE GENOMIC DNA]</scope>
    <source>
        <strain evidence="8">sbr112.9</strain>
    </source>
</reference>
<dbReference type="Pfam" id="PF00069">
    <property type="entry name" value="Pkinase"/>
    <property type="match status" value="1"/>
</dbReference>
<dbReference type="PANTHER" id="PTHR24345">
    <property type="entry name" value="SERINE/THREONINE-PROTEIN KINASE PLK"/>
    <property type="match status" value="1"/>
</dbReference>
<evidence type="ECO:0000256" key="1">
    <source>
        <dbReference type="ARBA" id="ARBA00022527"/>
    </source>
</evidence>
<keyword evidence="3" id="KW-0547">Nucleotide-binding</keyword>
<sequence>MTLIRNRYRPVKQLAETTYGGIYLCNDEFMPPRRVVLKSVSLVHAINMLDMRKPEVQTPDDPRQEKAFATLQRSAATPHPHIVQYLDDFIEGHTLYFVLEYCAGGDLYSAVNRGQNQRLVCADALAVVKQVATAVAYLHSHNIAHRDLSLENVMLSRGVCKIGDFGLSTRTDQLCFERVGKAYYMAPEVVAPRVVYDPKAADVWSLGIILFVLVTGSPLVPLATEEDSAFRAFKKVGVREVLVAWKMTDLIHESAIQLLDGMMQCDPAKRLTIEQVISHDAFQQDQSCV</sequence>
<dbReference type="Gene3D" id="1.10.510.10">
    <property type="entry name" value="Transferase(Phosphotransferase) domain 1"/>
    <property type="match status" value="1"/>
</dbReference>
<evidence type="ECO:0000256" key="5">
    <source>
        <dbReference type="ARBA" id="ARBA00022840"/>
    </source>
</evidence>
<protein>
    <submittedName>
        <fullName evidence="7">Serine/threonine protein Kinase</fullName>
    </submittedName>
</protein>
<keyword evidence="5" id="KW-0067">ATP-binding</keyword>
<dbReference type="OrthoDB" id="541276at2759"/>
<dbReference type="AlphaFoldDB" id="A0A2P4XD69"/>
<evidence type="ECO:0000259" key="6">
    <source>
        <dbReference type="PROSITE" id="PS50011"/>
    </source>
</evidence>
<evidence type="ECO:0000313" key="7">
    <source>
        <dbReference type="EMBL" id="POM63496.1"/>
    </source>
</evidence>
<feature type="domain" description="Protein kinase" evidence="6">
    <location>
        <begin position="8"/>
        <end position="282"/>
    </location>
</feature>
<dbReference type="PANTHER" id="PTHR24345:SF91">
    <property type="entry name" value="SERINE_THREONINE-PROTEIN KINASE PLK4"/>
    <property type="match status" value="1"/>
</dbReference>
<dbReference type="GO" id="GO:0004674">
    <property type="term" value="F:protein serine/threonine kinase activity"/>
    <property type="evidence" value="ECO:0007669"/>
    <property type="project" value="UniProtKB-KW"/>
</dbReference>
<evidence type="ECO:0000256" key="3">
    <source>
        <dbReference type="ARBA" id="ARBA00022741"/>
    </source>
</evidence>
<evidence type="ECO:0000313" key="8">
    <source>
        <dbReference type="Proteomes" id="UP000237271"/>
    </source>
</evidence>
<accession>A0A2P4XD69</accession>
<evidence type="ECO:0000256" key="4">
    <source>
        <dbReference type="ARBA" id="ARBA00022777"/>
    </source>
</evidence>
<dbReference type="Proteomes" id="UP000237271">
    <property type="component" value="Unassembled WGS sequence"/>
</dbReference>
<dbReference type="FunFam" id="1.10.510.10:FF:000753">
    <property type="entry name" value="CAMK/CAMKL protein kinase"/>
    <property type="match status" value="1"/>
</dbReference>
<keyword evidence="1 7" id="KW-0723">Serine/threonine-protein kinase</keyword>
<dbReference type="EMBL" id="NCKW01011442">
    <property type="protein sequence ID" value="POM63496.1"/>
    <property type="molecule type" value="Genomic_DNA"/>
</dbReference>